<evidence type="ECO:0000313" key="7">
    <source>
        <dbReference type="EMBL" id="MET6990919.1"/>
    </source>
</evidence>
<comment type="caution">
    <text evidence="7">The sequence shown here is derived from an EMBL/GenBank/DDBJ whole genome shotgun (WGS) entry which is preliminary data.</text>
</comment>
<evidence type="ECO:0000256" key="1">
    <source>
        <dbReference type="ARBA" id="ARBA00004141"/>
    </source>
</evidence>
<keyword evidence="5 6" id="KW-0472">Membrane</keyword>
<proteinExistence type="inferred from homology"/>
<dbReference type="RefSeq" id="WP_354615319.1">
    <property type="nucleotide sequence ID" value="NZ_JBEXAE010000004.1"/>
</dbReference>
<dbReference type="PANTHER" id="PTHR31885">
    <property type="entry name" value="GH04784P"/>
    <property type="match status" value="1"/>
</dbReference>
<evidence type="ECO:0000256" key="5">
    <source>
        <dbReference type="ARBA" id="ARBA00023136"/>
    </source>
</evidence>
<dbReference type="EMBL" id="JBEXAE010000004">
    <property type="protein sequence ID" value="MET6990919.1"/>
    <property type="molecule type" value="Genomic_DNA"/>
</dbReference>
<keyword evidence="3 6" id="KW-0812">Transmembrane</keyword>
<dbReference type="PANTHER" id="PTHR31885:SF6">
    <property type="entry name" value="GH04784P"/>
    <property type="match status" value="1"/>
</dbReference>
<evidence type="ECO:0000256" key="4">
    <source>
        <dbReference type="ARBA" id="ARBA00022989"/>
    </source>
</evidence>
<feature type="transmembrane region" description="Helical" evidence="6">
    <location>
        <begin position="118"/>
        <end position="139"/>
    </location>
</feature>
<feature type="transmembrane region" description="Helical" evidence="6">
    <location>
        <begin position="31"/>
        <end position="51"/>
    </location>
</feature>
<name>A0ABV2SUT6_9FLAO</name>
<feature type="transmembrane region" description="Helical" evidence="6">
    <location>
        <begin position="63"/>
        <end position="80"/>
    </location>
</feature>
<feature type="transmembrane region" description="Helical" evidence="6">
    <location>
        <begin position="86"/>
        <end position="106"/>
    </location>
</feature>
<gene>
    <name evidence="7" type="ORF">ABXZ36_09700</name>
</gene>
<comment type="subcellular location">
    <subcellularLocation>
        <location evidence="1">Membrane</location>
        <topology evidence="1">Multi-pass membrane protein</topology>
    </subcellularLocation>
</comment>
<keyword evidence="4 6" id="KW-1133">Transmembrane helix</keyword>
<evidence type="ECO:0000256" key="2">
    <source>
        <dbReference type="ARBA" id="ARBA00007375"/>
    </source>
</evidence>
<accession>A0ABV2SUT6</accession>
<feature type="transmembrane region" description="Helical" evidence="6">
    <location>
        <begin position="174"/>
        <end position="192"/>
    </location>
</feature>
<dbReference type="Proteomes" id="UP001549799">
    <property type="component" value="Unassembled WGS sequence"/>
</dbReference>
<organism evidence="7 8">
    <name type="scientific">Sediminicola arcticus</name>
    <dbReference type="NCBI Taxonomy" id="1574308"/>
    <lineage>
        <taxon>Bacteria</taxon>
        <taxon>Pseudomonadati</taxon>
        <taxon>Bacteroidota</taxon>
        <taxon>Flavobacteriia</taxon>
        <taxon>Flavobacteriales</taxon>
        <taxon>Flavobacteriaceae</taxon>
        <taxon>Sediminicola</taxon>
    </lineage>
</organism>
<sequence length="230" mass="26229">MTKTPLHHLIFGFIFFLLVALDIYLSSTSHSFFRIVSKPFILTSLIVYFFLNRKGMQKRSSQFTLMALVFSLVGDVFLLFDSVSELYFILGLSSFLLAHIFYAFCFYTQRSSKNGLDLWITTLLFTGYGFALYSILYSYLGNIKIPVSIYILAILIMILMAYKRKGNVSGNSFLLVFFGALSFIISDSFLAINKFITPLPYSNLMVMGTYAIAQYLIIRGLIRDTHGDTH</sequence>
<evidence type="ECO:0000256" key="3">
    <source>
        <dbReference type="ARBA" id="ARBA00022692"/>
    </source>
</evidence>
<protein>
    <submittedName>
        <fullName evidence="7">Lysoplasmalogenase</fullName>
    </submittedName>
</protein>
<evidence type="ECO:0000313" key="8">
    <source>
        <dbReference type="Proteomes" id="UP001549799"/>
    </source>
</evidence>
<evidence type="ECO:0000256" key="6">
    <source>
        <dbReference type="SAM" id="Phobius"/>
    </source>
</evidence>
<reference evidence="7 8" key="1">
    <citation type="submission" date="2024-07" db="EMBL/GenBank/DDBJ databases">
        <title>The genome sequence of type strain Sediminicola arcticus GDMCC 1.2805.</title>
        <authorList>
            <person name="Liu Y."/>
        </authorList>
    </citation>
    <scope>NUCLEOTIDE SEQUENCE [LARGE SCALE GENOMIC DNA]</scope>
    <source>
        <strain evidence="7 8">GDMCC 1.2805</strain>
    </source>
</reference>
<feature type="transmembrane region" description="Helical" evidence="6">
    <location>
        <begin position="7"/>
        <end position="25"/>
    </location>
</feature>
<keyword evidence="8" id="KW-1185">Reference proteome</keyword>
<feature type="transmembrane region" description="Helical" evidence="6">
    <location>
        <begin position="145"/>
        <end position="162"/>
    </location>
</feature>
<comment type="similarity">
    <text evidence="2">Belongs to the TMEM86 family.</text>
</comment>
<dbReference type="Pfam" id="PF07947">
    <property type="entry name" value="YhhN"/>
    <property type="match status" value="1"/>
</dbReference>
<dbReference type="InterPro" id="IPR012506">
    <property type="entry name" value="TMEM86B-like"/>
</dbReference>
<feature type="transmembrane region" description="Helical" evidence="6">
    <location>
        <begin position="204"/>
        <end position="222"/>
    </location>
</feature>